<feature type="transmembrane region" description="Helical" evidence="1">
    <location>
        <begin position="223"/>
        <end position="243"/>
    </location>
</feature>
<protein>
    <submittedName>
        <fullName evidence="2">Uncharacterized protein</fullName>
    </submittedName>
</protein>
<name>A0A1X2G6Z6_9FUNG</name>
<dbReference type="GO" id="GO:0016020">
    <property type="term" value="C:membrane"/>
    <property type="evidence" value="ECO:0007669"/>
    <property type="project" value="TreeGrafter"/>
</dbReference>
<evidence type="ECO:0000313" key="3">
    <source>
        <dbReference type="Proteomes" id="UP000242146"/>
    </source>
</evidence>
<dbReference type="PANTHER" id="PTHR12242">
    <property type="entry name" value="OS02G0130600 PROTEIN-RELATED"/>
    <property type="match status" value="1"/>
</dbReference>
<organism evidence="2 3">
    <name type="scientific">Hesseltinella vesiculosa</name>
    <dbReference type="NCBI Taxonomy" id="101127"/>
    <lineage>
        <taxon>Eukaryota</taxon>
        <taxon>Fungi</taxon>
        <taxon>Fungi incertae sedis</taxon>
        <taxon>Mucoromycota</taxon>
        <taxon>Mucoromycotina</taxon>
        <taxon>Mucoromycetes</taxon>
        <taxon>Mucorales</taxon>
        <taxon>Cunninghamellaceae</taxon>
        <taxon>Hesseltinella</taxon>
    </lineage>
</organism>
<dbReference type="AlphaFoldDB" id="A0A1X2G6Z6"/>
<dbReference type="OrthoDB" id="419711at2759"/>
<keyword evidence="3" id="KW-1185">Reference proteome</keyword>
<gene>
    <name evidence="2" type="ORF">DM01DRAFT_1410463</name>
</gene>
<comment type="caution">
    <text evidence="2">The sequence shown here is derived from an EMBL/GenBank/DDBJ whole genome shotgun (WGS) entry which is preliminary data.</text>
</comment>
<evidence type="ECO:0000256" key="1">
    <source>
        <dbReference type="SAM" id="Phobius"/>
    </source>
</evidence>
<keyword evidence="1" id="KW-0472">Membrane</keyword>
<keyword evidence="1" id="KW-0812">Transmembrane</keyword>
<accession>A0A1X2G6Z6</accession>
<keyword evidence="1" id="KW-1133">Transmembrane helix</keyword>
<dbReference type="PANTHER" id="PTHR12242:SF1">
    <property type="entry name" value="MYND-TYPE DOMAIN-CONTAINING PROTEIN"/>
    <property type="match status" value="1"/>
</dbReference>
<dbReference type="STRING" id="101127.A0A1X2G6Z6"/>
<feature type="transmembrane region" description="Helical" evidence="1">
    <location>
        <begin position="74"/>
        <end position="103"/>
    </location>
</feature>
<sequence>MTFPDVKDKRLGRSRIALVRWFGIDLFQPERAVTSYWLPTKVFLGIRLLLCLWVTIVLWMHIGVTAQAGQMKTFFAFFTDLTYIGLNAYLVTSCYHHVAYVWFEKDLKSFFKQPTVLNYLYVYLYHTVIVFNAVTPLVYWAFLSSGSSKMTVLGNFLNDNVHGVSFFIMLVDVIFNRMQVYTNMVLLLLVNVVLYMCLAFIVHAVDGIWVYPFLNWSHGATAAMMYLIVGLIFTVVFFIMMGIHDLRDWIAQLCKRAPKPRFSPRSMEWSALSFLPEVEDDEEKRLGED</sequence>
<reference evidence="2 3" key="1">
    <citation type="submission" date="2016-07" db="EMBL/GenBank/DDBJ databases">
        <title>Pervasive Adenine N6-methylation of Active Genes in Fungi.</title>
        <authorList>
            <consortium name="DOE Joint Genome Institute"/>
            <person name="Mondo S.J."/>
            <person name="Dannebaum R.O."/>
            <person name="Kuo R.C."/>
            <person name="Labutti K."/>
            <person name="Haridas S."/>
            <person name="Kuo A."/>
            <person name="Salamov A."/>
            <person name="Ahrendt S.R."/>
            <person name="Lipzen A."/>
            <person name="Sullivan W."/>
            <person name="Andreopoulos W.B."/>
            <person name="Clum A."/>
            <person name="Lindquist E."/>
            <person name="Daum C."/>
            <person name="Ramamoorthy G.K."/>
            <person name="Gryganskyi A."/>
            <person name="Culley D."/>
            <person name="Magnuson J.K."/>
            <person name="James T.Y."/>
            <person name="O'Malley M.A."/>
            <person name="Stajich J.E."/>
            <person name="Spatafora J.W."/>
            <person name="Visel A."/>
            <person name="Grigoriev I.V."/>
        </authorList>
    </citation>
    <scope>NUCLEOTIDE SEQUENCE [LARGE SCALE GENOMIC DNA]</scope>
    <source>
        <strain evidence="2 3">NRRL 3301</strain>
    </source>
</reference>
<proteinExistence type="predicted"/>
<feature type="transmembrane region" description="Helical" evidence="1">
    <location>
        <begin position="185"/>
        <end position="211"/>
    </location>
</feature>
<dbReference type="EMBL" id="MCGT01000036">
    <property type="protein sequence ID" value="ORX46738.1"/>
    <property type="molecule type" value="Genomic_DNA"/>
</dbReference>
<evidence type="ECO:0000313" key="2">
    <source>
        <dbReference type="EMBL" id="ORX46738.1"/>
    </source>
</evidence>
<dbReference type="Proteomes" id="UP000242146">
    <property type="component" value="Unassembled WGS sequence"/>
</dbReference>
<feature type="transmembrane region" description="Helical" evidence="1">
    <location>
        <begin position="42"/>
        <end position="62"/>
    </location>
</feature>
<feature type="transmembrane region" description="Helical" evidence="1">
    <location>
        <begin position="123"/>
        <end position="143"/>
    </location>
</feature>